<gene>
    <name evidence="2" type="ORF">GCM10025759_11650</name>
</gene>
<dbReference type="RefSeq" id="WP_158987059.1">
    <property type="nucleotide sequence ID" value="NZ_BAABKY010000002.1"/>
</dbReference>
<evidence type="ECO:0000259" key="1">
    <source>
        <dbReference type="Pfam" id="PF06904"/>
    </source>
</evidence>
<feature type="domain" description="Extensin-like C-terminal" evidence="1">
    <location>
        <begin position="66"/>
        <end position="241"/>
    </location>
</feature>
<accession>A0ABP9LA26</accession>
<protein>
    <submittedName>
        <fullName evidence="2">Extensin family protein</fullName>
    </submittedName>
</protein>
<sequence length="241" mass="26967">MPIPSPVRHLLWLLPLSLALAAVWAVRSGRIEIPEKWNPWAPLRIDAPPNFLTRYKLERDSEDRAACRVALSQASMRLVPLPDRITGEHCGFDNAVRIERSSVAVSEPFSLSCRAALSLAMWERHALQQAAQAHLGVRVRRIEHLGSYACRNLYSQQGGRRSQHATADALDIAAFVMEDGRRVSVLHDWRAASSGSSDEAAFLRAVHDGACGYFDVVLGPDYNRAHADHFHFDRGRARICR</sequence>
<dbReference type="EMBL" id="BAABKY010000002">
    <property type="protein sequence ID" value="GAA5072077.1"/>
    <property type="molecule type" value="Genomic_DNA"/>
</dbReference>
<comment type="caution">
    <text evidence="2">The sequence shown here is derived from an EMBL/GenBank/DDBJ whole genome shotgun (WGS) entry which is preliminary data.</text>
</comment>
<dbReference type="InterPro" id="IPR009683">
    <property type="entry name" value="Extensin-like_C"/>
</dbReference>
<keyword evidence="3" id="KW-1185">Reference proteome</keyword>
<proteinExistence type="predicted"/>
<dbReference type="Pfam" id="PF06904">
    <property type="entry name" value="Extensin-like_C"/>
    <property type="match status" value="1"/>
</dbReference>
<reference evidence="3" key="1">
    <citation type="journal article" date="2019" name="Int. J. Syst. Evol. Microbiol.">
        <title>The Global Catalogue of Microorganisms (GCM) 10K type strain sequencing project: providing services to taxonomists for standard genome sequencing and annotation.</title>
        <authorList>
            <consortium name="The Broad Institute Genomics Platform"/>
            <consortium name="The Broad Institute Genome Sequencing Center for Infectious Disease"/>
            <person name="Wu L."/>
            <person name="Ma J."/>
        </authorList>
    </citation>
    <scope>NUCLEOTIDE SEQUENCE [LARGE SCALE GENOMIC DNA]</scope>
    <source>
        <strain evidence="3">JCM 19212</strain>
    </source>
</reference>
<evidence type="ECO:0000313" key="3">
    <source>
        <dbReference type="Proteomes" id="UP001501083"/>
    </source>
</evidence>
<name>A0ABP9LA26_9GAMM</name>
<organism evidence="2 3">
    <name type="scientific">Lysobacter panacisoli</name>
    <dbReference type="NCBI Taxonomy" id="1255263"/>
    <lineage>
        <taxon>Bacteria</taxon>
        <taxon>Pseudomonadati</taxon>
        <taxon>Pseudomonadota</taxon>
        <taxon>Gammaproteobacteria</taxon>
        <taxon>Lysobacterales</taxon>
        <taxon>Lysobacteraceae</taxon>
        <taxon>Lysobacter</taxon>
    </lineage>
</organism>
<dbReference type="Proteomes" id="UP001501083">
    <property type="component" value="Unassembled WGS sequence"/>
</dbReference>
<evidence type="ECO:0000313" key="2">
    <source>
        <dbReference type="EMBL" id="GAA5072077.1"/>
    </source>
</evidence>